<organism evidence="2 3">
    <name type="scientific">Methanoculleus formosensis</name>
    <dbReference type="NCBI Taxonomy" id="2590886"/>
    <lineage>
        <taxon>Archaea</taxon>
        <taxon>Methanobacteriati</taxon>
        <taxon>Methanobacteriota</taxon>
        <taxon>Stenosarchaea group</taxon>
        <taxon>Methanomicrobia</taxon>
        <taxon>Methanomicrobiales</taxon>
        <taxon>Methanomicrobiaceae</taxon>
        <taxon>Methanoculleus</taxon>
    </lineage>
</organism>
<evidence type="ECO:0000313" key="3">
    <source>
        <dbReference type="Proteomes" id="UP001065682"/>
    </source>
</evidence>
<name>A0A9E5DED7_9EURY</name>
<dbReference type="RefSeq" id="WP_261596053.1">
    <property type="nucleotide sequence ID" value="NZ_VHLL01000001.1"/>
</dbReference>
<gene>
    <name evidence="2" type="ORF">FKB36_00410</name>
</gene>
<dbReference type="EMBL" id="VHLL01000001">
    <property type="protein sequence ID" value="MCT8335996.1"/>
    <property type="molecule type" value="Genomic_DNA"/>
</dbReference>
<proteinExistence type="predicted"/>
<evidence type="ECO:0000313" key="2">
    <source>
        <dbReference type="EMBL" id="MCT8335996.1"/>
    </source>
</evidence>
<dbReference type="Proteomes" id="UP001065682">
    <property type="component" value="Unassembled WGS sequence"/>
</dbReference>
<keyword evidence="3" id="KW-1185">Reference proteome</keyword>
<dbReference type="PROSITE" id="PS51257">
    <property type="entry name" value="PROKAR_LIPOPROTEIN"/>
    <property type="match status" value="1"/>
</dbReference>
<feature type="region of interest" description="Disordered" evidence="1">
    <location>
        <begin position="28"/>
        <end position="90"/>
    </location>
</feature>
<dbReference type="AlphaFoldDB" id="A0A9E5DED7"/>
<reference evidence="2" key="1">
    <citation type="submission" date="2019-06" db="EMBL/GenBank/DDBJ databases">
        <title>Methanoculleus strain from Tamsui River, Taipei, Taiwan.</title>
        <authorList>
            <person name="You Y.-T."/>
            <person name="Chen S.-C."/>
            <person name="Lai S.-J."/>
            <person name="Lee Y.-C."/>
            <person name="Lai M.-C."/>
        </authorList>
    </citation>
    <scope>NUCLEOTIDE SEQUENCE</scope>
    <source>
        <strain evidence="2">Afa-1</strain>
    </source>
</reference>
<evidence type="ECO:0000256" key="1">
    <source>
        <dbReference type="SAM" id="MobiDB-lite"/>
    </source>
</evidence>
<sequence length="222" mass="24508">MQGRHILVLILLIGAAMAGGCTAEEEAADAQPVATTPAPTEVQAVGGSQPAPTPPVPPRGKDQPQSVGFVDPATYHIPTPTPTTTMMKPPQDVRISGKLVDYAEVTCEYPPRVLATEVYHIPFPYWAVKVSATPMNEYPWIAVEIRDPDDPNRIVEEIRYSRSELLIFGDVSVKNATATNSTTEKERTYIIREGYDDYYFTIRSESLKSLTITILVPEKYLV</sequence>
<protein>
    <submittedName>
        <fullName evidence="2">Uncharacterized protein</fullName>
    </submittedName>
</protein>
<comment type="caution">
    <text evidence="2">The sequence shown here is derived from an EMBL/GenBank/DDBJ whole genome shotgun (WGS) entry which is preliminary data.</text>
</comment>
<accession>A0A9E5DED7</accession>